<dbReference type="FunFam" id="1.10.10.60:FF:000303">
    <property type="entry name" value="MYB transcription factor"/>
    <property type="match status" value="1"/>
</dbReference>
<protein>
    <submittedName>
        <fullName evidence="13">Uncharacterized protein</fullName>
    </submittedName>
</protein>
<keyword evidence="14" id="KW-1185">Reference proteome</keyword>
<dbReference type="PANTHER" id="PTHR47951:SF3">
    <property type="entry name" value="CYTOCHROME P450, FAMILY 706, SUBFAMILY A, POLYPEPTIDE 4"/>
    <property type="match status" value="1"/>
</dbReference>
<evidence type="ECO:0000256" key="2">
    <source>
        <dbReference type="ARBA" id="ARBA00022737"/>
    </source>
</evidence>
<dbReference type="Gene3D" id="1.10.630.10">
    <property type="entry name" value="Cytochrome P450"/>
    <property type="match status" value="1"/>
</dbReference>
<dbReference type="InterPro" id="IPR017972">
    <property type="entry name" value="Cyt_P450_CS"/>
</dbReference>
<feature type="compositionally biased region" description="Basic and acidic residues" evidence="9">
    <location>
        <begin position="125"/>
        <end position="135"/>
    </location>
</feature>
<keyword evidence="10" id="KW-0472">Membrane</keyword>
<organism evidence="13 14">
    <name type="scientific">Cuscuta campestris</name>
    <dbReference type="NCBI Taxonomy" id="132261"/>
    <lineage>
        <taxon>Eukaryota</taxon>
        <taxon>Viridiplantae</taxon>
        <taxon>Streptophyta</taxon>
        <taxon>Embryophyta</taxon>
        <taxon>Tracheophyta</taxon>
        <taxon>Spermatophyta</taxon>
        <taxon>Magnoliopsida</taxon>
        <taxon>eudicotyledons</taxon>
        <taxon>Gunneridae</taxon>
        <taxon>Pentapetalae</taxon>
        <taxon>asterids</taxon>
        <taxon>lamiids</taxon>
        <taxon>Solanales</taxon>
        <taxon>Convolvulaceae</taxon>
        <taxon>Cuscuteae</taxon>
        <taxon>Cuscuta</taxon>
        <taxon>Cuscuta subgen. Grammica</taxon>
        <taxon>Cuscuta sect. Cleistogrammica</taxon>
    </lineage>
</organism>
<dbReference type="PROSITE" id="PS50090">
    <property type="entry name" value="MYB_LIKE"/>
    <property type="match status" value="2"/>
</dbReference>
<dbReference type="InterPro" id="IPR009057">
    <property type="entry name" value="Homeodomain-like_sf"/>
</dbReference>
<dbReference type="GO" id="GO:0046394">
    <property type="term" value="P:carboxylic acid biosynthetic process"/>
    <property type="evidence" value="ECO:0007669"/>
    <property type="project" value="UniProtKB-ARBA"/>
</dbReference>
<dbReference type="FunFam" id="1.10.630.10:FF:000207">
    <property type="entry name" value="Putative cytochrome P450 superfamily protein"/>
    <property type="match status" value="1"/>
</dbReference>
<keyword evidence="4" id="KW-0805">Transcription regulation</keyword>
<keyword evidence="10" id="KW-0812">Transmembrane</keyword>
<dbReference type="OrthoDB" id="2789670at2759"/>
<dbReference type="Pfam" id="PF00067">
    <property type="entry name" value="p450"/>
    <property type="match status" value="1"/>
</dbReference>
<dbReference type="SMART" id="SM00717">
    <property type="entry name" value="SANT"/>
    <property type="match status" value="2"/>
</dbReference>
<keyword evidence="3" id="KW-0560">Oxidoreductase</keyword>
<evidence type="ECO:0000256" key="7">
    <source>
        <dbReference type="ARBA" id="ARBA00023242"/>
    </source>
</evidence>
<evidence type="ECO:0000256" key="5">
    <source>
        <dbReference type="ARBA" id="ARBA00023125"/>
    </source>
</evidence>
<dbReference type="FunFam" id="1.10.10.60:FF:000069">
    <property type="entry name" value="MYB transcription factor"/>
    <property type="match status" value="1"/>
</dbReference>
<dbReference type="InterPro" id="IPR001128">
    <property type="entry name" value="Cyt_P450"/>
</dbReference>
<sequence>MGRQPCCDKLGVKKGPWTAEEDGKLIAFLLTNGQCCWRAVPKLAGLRRCGKSCRLRWTNYLRPDLKRGLLSDAEEKLVIDLHAHLGNRWSKIASRLPGRTDNEIKNHWNTHIKKKLLKMGIDPVTHEPLNKDAKATSDVQSSTTTKNETTSRSKFDKEYGDEQPVKVVPQGDGEDPLLSSLLENHAPPVHAPWDRDLPQSTDVDQQSFIFDDDQLIIPPLDEDCMDWLLNCQGFGLPDFGLDLDMPISDSGDKEMHIFDTCENSSTMFPDSITALQEHYAFLIISGCAFISLGWFSWILLVKNPTSKQPPLPPGPKPLPLVGNLLSLRPDLHAHFADLSQVHGPIFTVWLGRKVGIVVTSPALARAVLKDHDAAFANRDVPAAGREATYGGRDIVWTPHGAEWRMLRKICMREMLGSSALDSLRHLRRLEVRRAARFFHGQAGQPVNIGEQMFLTVLNVITAMIWGGTVTAGERIGSEFREIVGEMSELLGFPNVSDFYPKLARFDLQGVCRKMKALVAKLDGIFETVIDRRLGMGDGEKKGNKDFLQVLLELKDSEGDEKTPFTITHLKALLMDLVVGGTDTTANTLEFAMAEIMKQPEVLTKLRDELDRMVGRDNIVEESHIHHLPYMQAVMKETLRLHPALPLLVPHCPSETRTVGGYAVPKGARVFVNAWAIQRDPRVWEKPLEFRPERFSEGDKKWDFSGRGFDYLPFGSGRRICAGIGSAERMFIYALATMIHSFDWNLPGDAEELELSEKFGIVLKKRVPLVLIPTPRLSHSTLYE</sequence>
<dbReference type="CDD" id="cd11073">
    <property type="entry name" value="CYP76-like"/>
    <property type="match status" value="1"/>
</dbReference>
<dbReference type="PANTHER" id="PTHR47951">
    <property type="entry name" value="OS08G0547900 PROTEIN"/>
    <property type="match status" value="1"/>
</dbReference>
<dbReference type="PRINTS" id="PR00463">
    <property type="entry name" value="EP450I"/>
</dbReference>
<dbReference type="Proteomes" id="UP000595140">
    <property type="component" value="Unassembled WGS sequence"/>
</dbReference>
<dbReference type="GO" id="GO:0006355">
    <property type="term" value="P:regulation of DNA-templated transcription"/>
    <property type="evidence" value="ECO:0007669"/>
    <property type="project" value="UniProtKB-ARBA"/>
</dbReference>
<keyword evidence="6" id="KW-0804">Transcription</keyword>
<feature type="region of interest" description="Disordered" evidence="9">
    <location>
        <begin position="125"/>
        <end position="170"/>
    </location>
</feature>
<keyword evidence="8" id="KW-0479">Metal-binding</keyword>
<evidence type="ECO:0000256" key="1">
    <source>
        <dbReference type="ARBA" id="ARBA00004123"/>
    </source>
</evidence>
<comment type="subcellular location">
    <subcellularLocation>
        <location evidence="1">Nucleus</location>
    </subcellularLocation>
</comment>
<evidence type="ECO:0000259" key="11">
    <source>
        <dbReference type="PROSITE" id="PS50090"/>
    </source>
</evidence>
<dbReference type="PRINTS" id="PR00385">
    <property type="entry name" value="P450"/>
</dbReference>
<dbReference type="InterPro" id="IPR001005">
    <property type="entry name" value="SANT/Myb"/>
</dbReference>
<dbReference type="GO" id="GO:0020037">
    <property type="term" value="F:heme binding"/>
    <property type="evidence" value="ECO:0007669"/>
    <property type="project" value="InterPro"/>
</dbReference>
<dbReference type="Gene3D" id="1.10.10.60">
    <property type="entry name" value="Homeodomain-like"/>
    <property type="match status" value="2"/>
</dbReference>
<dbReference type="GO" id="GO:0016705">
    <property type="term" value="F:oxidoreductase activity, acting on paired donors, with incorporation or reduction of molecular oxygen"/>
    <property type="evidence" value="ECO:0007669"/>
    <property type="project" value="InterPro"/>
</dbReference>
<feature type="domain" description="HTH myb-type" evidence="12">
    <location>
        <begin position="9"/>
        <end position="61"/>
    </location>
</feature>
<dbReference type="GO" id="GO:0004497">
    <property type="term" value="F:monooxygenase activity"/>
    <property type="evidence" value="ECO:0007669"/>
    <property type="project" value="InterPro"/>
</dbReference>
<dbReference type="GO" id="GO:0005634">
    <property type="term" value="C:nucleus"/>
    <property type="evidence" value="ECO:0007669"/>
    <property type="project" value="UniProtKB-SubCell"/>
</dbReference>
<evidence type="ECO:0000256" key="6">
    <source>
        <dbReference type="ARBA" id="ARBA00023163"/>
    </source>
</evidence>
<dbReference type="EMBL" id="OOIL02006792">
    <property type="protein sequence ID" value="VFR01948.1"/>
    <property type="molecule type" value="Genomic_DNA"/>
</dbReference>
<evidence type="ECO:0000256" key="3">
    <source>
        <dbReference type="ARBA" id="ARBA00023002"/>
    </source>
</evidence>
<dbReference type="InterPro" id="IPR036396">
    <property type="entry name" value="Cyt_P450_sf"/>
</dbReference>
<dbReference type="CDD" id="cd00167">
    <property type="entry name" value="SANT"/>
    <property type="match status" value="2"/>
</dbReference>
<keyword evidence="7" id="KW-0539">Nucleus</keyword>
<feature type="compositionally biased region" description="Polar residues" evidence="9">
    <location>
        <begin position="137"/>
        <end position="148"/>
    </location>
</feature>
<dbReference type="GO" id="GO:0005506">
    <property type="term" value="F:iron ion binding"/>
    <property type="evidence" value="ECO:0007669"/>
    <property type="project" value="InterPro"/>
</dbReference>
<feature type="binding site" description="axial binding residue" evidence="8">
    <location>
        <position position="720"/>
    </location>
    <ligand>
        <name>heme</name>
        <dbReference type="ChEBI" id="CHEBI:30413"/>
    </ligand>
    <ligandPart>
        <name>Fe</name>
        <dbReference type="ChEBI" id="CHEBI:18248"/>
    </ligandPart>
</feature>
<evidence type="ECO:0000313" key="14">
    <source>
        <dbReference type="Proteomes" id="UP000595140"/>
    </source>
</evidence>
<reference evidence="13 14" key="1">
    <citation type="submission" date="2018-04" db="EMBL/GenBank/DDBJ databases">
        <authorList>
            <person name="Vogel A."/>
        </authorList>
    </citation>
    <scope>NUCLEOTIDE SEQUENCE [LARGE SCALE GENOMIC DNA]</scope>
</reference>
<dbReference type="PROSITE" id="PS51294">
    <property type="entry name" value="HTH_MYB"/>
    <property type="match status" value="2"/>
</dbReference>
<dbReference type="InterPro" id="IPR017930">
    <property type="entry name" value="Myb_dom"/>
</dbReference>
<comment type="cofactor">
    <cofactor evidence="8">
        <name>heme</name>
        <dbReference type="ChEBI" id="CHEBI:30413"/>
    </cofactor>
</comment>
<feature type="transmembrane region" description="Helical" evidence="10">
    <location>
        <begin position="279"/>
        <end position="301"/>
    </location>
</feature>
<feature type="compositionally biased region" description="Basic and acidic residues" evidence="9">
    <location>
        <begin position="149"/>
        <end position="164"/>
    </location>
</feature>
<evidence type="ECO:0000256" key="9">
    <source>
        <dbReference type="SAM" id="MobiDB-lite"/>
    </source>
</evidence>
<dbReference type="PROSITE" id="PS00086">
    <property type="entry name" value="CYTOCHROME_P450"/>
    <property type="match status" value="1"/>
</dbReference>
<dbReference type="SUPFAM" id="SSF46689">
    <property type="entry name" value="Homeodomain-like"/>
    <property type="match status" value="1"/>
</dbReference>
<evidence type="ECO:0000259" key="12">
    <source>
        <dbReference type="PROSITE" id="PS51294"/>
    </source>
</evidence>
<evidence type="ECO:0000256" key="4">
    <source>
        <dbReference type="ARBA" id="ARBA00023015"/>
    </source>
</evidence>
<evidence type="ECO:0000256" key="8">
    <source>
        <dbReference type="PIRSR" id="PIRSR602401-1"/>
    </source>
</evidence>
<accession>A0A484NNP8</accession>
<keyword evidence="2" id="KW-0677">Repeat</keyword>
<gene>
    <name evidence="13" type="ORF">CCAM_LOCUS43723</name>
</gene>
<dbReference type="AlphaFoldDB" id="A0A484NNP8"/>
<dbReference type="GO" id="GO:0010597">
    <property type="term" value="P:green leaf volatile biosynthetic process"/>
    <property type="evidence" value="ECO:0007669"/>
    <property type="project" value="UniProtKB-ARBA"/>
</dbReference>
<name>A0A484NNP8_9ASTE</name>
<proteinExistence type="predicted"/>
<dbReference type="Pfam" id="PF00249">
    <property type="entry name" value="Myb_DNA-binding"/>
    <property type="match status" value="2"/>
</dbReference>
<feature type="domain" description="Myb-like" evidence="11">
    <location>
        <begin position="62"/>
        <end position="112"/>
    </location>
</feature>
<dbReference type="GO" id="GO:0000976">
    <property type="term" value="F:transcription cis-regulatory region binding"/>
    <property type="evidence" value="ECO:0007669"/>
    <property type="project" value="UniProtKB-ARBA"/>
</dbReference>
<evidence type="ECO:0000256" key="10">
    <source>
        <dbReference type="SAM" id="Phobius"/>
    </source>
</evidence>
<keyword evidence="8" id="KW-0349">Heme</keyword>
<dbReference type="InterPro" id="IPR002401">
    <property type="entry name" value="Cyt_P450_E_grp-I"/>
</dbReference>
<feature type="domain" description="Myb-like" evidence="11">
    <location>
        <begin position="9"/>
        <end position="61"/>
    </location>
</feature>
<evidence type="ECO:0000313" key="13">
    <source>
        <dbReference type="EMBL" id="VFR01948.1"/>
    </source>
</evidence>
<dbReference type="SUPFAM" id="SSF48264">
    <property type="entry name" value="Cytochrome P450"/>
    <property type="match status" value="1"/>
</dbReference>
<keyword evidence="8" id="KW-0408">Iron</keyword>
<feature type="domain" description="HTH myb-type" evidence="12">
    <location>
        <begin position="62"/>
        <end position="116"/>
    </location>
</feature>
<keyword evidence="5" id="KW-0238">DNA-binding</keyword>
<keyword evidence="10" id="KW-1133">Transmembrane helix</keyword>